<dbReference type="EMBL" id="ASPP01045102">
    <property type="protein sequence ID" value="ETN99045.1"/>
    <property type="molecule type" value="Genomic_DNA"/>
</dbReference>
<organism evidence="2 3">
    <name type="scientific">Reticulomyxa filosa</name>
    <dbReference type="NCBI Taxonomy" id="46433"/>
    <lineage>
        <taxon>Eukaryota</taxon>
        <taxon>Sar</taxon>
        <taxon>Rhizaria</taxon>
        <taxon>Retaria</taxon>
        <taxon>Foraminifera</taxon>
        <taxon>Monothalamids</taxon>
        <taxon>Reticulomyxidae</taxon>
        <taxon>Reticulomyxa</taxon>
    </lineage>
</organism>
<comment type="caution">
    <text evidence="2">The sequence shown here is derived from an EMBL/GenBank/DDBJ whole genome shotgun (WGS) entry which is preliminary data.</text>
</comment>
<accession>X6LCG1</accession>
<keyword evidence="1" id="KW-0175">Coiled coil</keyword>
<feature type="coiled-coil region" evidence="1">
    <location>
        <begin position="129"/>
        <end position="156"/>
    </location>
</feature>
<evidence type="ECO:0000313" key="2">
    <source>
        <dbReference type="EMBL" id="ETN99045.1"/>
    </source>
</evidence>
<sequence>MQQTQKTVEMTKDVILEESKQNLEGLTKQDRITRQMIEVADATNSARQTNAEDNKEDISNDSNVGVGTVIWYLCQLSLRLSSSSSSSSSSFSVSEDSILIKPVIKTILDKCYALNNDTLKKCIAPYWTALQLQTRKHEAEKEKKRAQRKRKAMKAKRKVIQTMKKQKNCSNKIIKL</sequence>
<gene>
    <name evidence="2" type="ORF">RFI_38441</name>
</gene>
<reference evidence="2 3" key="1">
    <citation type="journal article" date="2013" name="Curr. Biol.">
        <title>The Genome of the Foraminiferan Reticulomyxa filosa.</title>
        <authorList>
            <person name="Glockner G."/>
            <person name="Hulsmann N."/>
            <person name="Schleicher M."/>
            <person name="Noegel A.A."/>
            <person name="Eichinger L."/>
            <person name="Gallinger C."/>
            <person name="Pawlowski J."/>
            <person name="Sierra R."/>
            <person name="Euteneuer U."/>
            <person name="Pillet L."/>
            <person name="Moustafa A."/>
            <person name="Platzer M."/>
            <person name="Groth M."/>
            <person name="Szafranski K."/>
            <person name="Schliwa M."/>
        </authorList>
    </citation>
    <scope>NUCLEOTIDE SEQUENCE [LARGE SCALE GENOMIC DNA]</scope>
</reference>
<keyword evidence="3" id="KW-1185">Reference proteome</keyword>
<proteinExistence type="predicted"/>
<evidence type="ECO:0000256" key="1">
    <source>
        <dbReference type="SAM" id="Coils"/>
    </source>
</evidence>
<protein>
    <submittedName>
        <fullName evidence="2">Uncharacterized protein</fullName>
    </submittedName>
</protein>
<name>X6LCG1_RETFI</name>
<dbReference type="AlphaFoldDB" id="X6LCG1"/>
<evidence type="ECO:0000313" key="3">
    <source>
        <dbReference type="Proteomes" id="UP000023152"/>
    </source>
</evidence>
<dbReference type="Proteomes" id="UP000023152">
    <property type="component" value="Unassembled WGS sequence"/>
</dbReference>